<evidence type="ECO:0000259" key="2">
    <source>
        <dbReference type="Pfam" id="PF24758"/>
    </source>
</evidence>
<name>V4LNW5_EUTSA</name>
<sequence>MGSTFTPKASLSKKDMDDCSKDFISALHDSVLCQILSNLSTKEAGSTSILARRWRYLFAYVPDLDFDDSSSLDPTSFAKFVDRVLELGKDCVLNKFSLKSGKDIWGWGSKVSSWISKVLERGVSDLDLHFSPEIYSPLPSKIFKSKSLVRLKIGPEGGPSRQLKKVCLPKLKTLHLDSFMFEEDAMGFPKLLSGCPVLEELGLPNLRWGYWESCSVSSKTLKRLILCSFKLL</sequence>
<dbReference type="PANTHER" id="PTHR31293">
    <property type="entry name" value="RNI-LIKE SUPERFAMILY PROTEIN"/>
    <property type="match status" value="1"/>
</dbReference>
<dbReference type="Proteomes" id="UP000030689">
    <property type="component" value="Unassembled WGS sequence"/>
</dbReference>
<reference evidence="3 4" key="1">
    <citation type="journal article" date="2013" name="Front. Plant Sci.">
        <title>The Reference Genome of the Halophytic Plant Eutrema salsugineum.</title>
        <authorList>
            <person name="Yang R."/>
            <person name="Jarvis D.E."/>
            <person name="Chen H."/>
            <person name="Beilstein M.A."/>
            <person name="Grimwood J."/>
            <person name="Jenkins J."/>
            <person name="Shu S."/>
            <person name="Prochnik S."/>
            <person name="Xin M."/>
            <person name="Ma C."/>
            <person name="Schmutz J."/>
            <person name="Wing R.A."/>
            <person name="Mitchell-Olds T."/>
            <person name="Schumaker K.S."/>
            <person name="Wang X."/>
        </authorList>
    </citation>
    <scope>NUCLEOTIDE SEQUENCE [LARGE SCALE GENOMIC DNA]</scope>
</reference>
<organism evidence="3 4">
    <name type="scientific">Eutrema salsugineum</name>
    <name type="common">Saltwater cress</name>
    <name type="synonym">Sisymbrium salsugineum</name>
    <dbReference type="NCBI Taxonomy" id="72664"/>
    <lineage>
        <taxon>Eukaryota</taxon>
        <taxon>Viridiplantae</taxon>
        <taxon>Streptophyta</taxon>
        <taxon>Embryophyta</taxon>
        <taxon>Tracheophyta</taxon>
        <taxon>Spermatophyta</taxon>
        <taxon>Magnoliopsida</taxon>
        <taxon>eudicotyledons</taxon>
        <taxon>Gunneridae</taxon>
        <taxon>Pentapetalae</taxon>
        <taxon>rosids</taxon>
        <taxon>malvids</taxon>
        <taxon>Brassicales</taxon>
        <taxon>Brassicaceae</taxon>
        <taxon>Eutremeae</taxon>
        <taxon>Eutrema</taxon>
    </lineage>
</organism>
<proteinExistence type="predicted"/>
<feature type="domain" description="F-box/LRR-repeat protein 15/At3g58940/PEG3-like LRR" evidence="2">
    <location>
        <begin position="112"/>
        <end position="229"/>
    </location>
</feature>
<feature type="domain" description="F-box" evidence="1">
    <location>
        <begin position="24"/>
        <end position="59"/>
    </location>
</feature>
<dbReference type="InterPro" id="IPR001810">
    <property type="entry name" value="F-box_dom"/>
</dbReference>
<keyword evidence="4" id="KW-1185">Reference proteome</keyword>
<dbReference type="STRING" id="72664.V4LNW5"/>
<protein>
    <recommendedName>
        <fullName evidence="5">F-box domain-containing protein</fullName>
    </recommendedName>
</protein>
<evidence type="ECO:0008006" key="5">
    <source>
        <dbReference type="Google" id="ProtNLM"/>
    </source>
</evidence>
<dbReference type="Gramene" id="ESQ44162">
    <property type="protein sequence ID" value="ESQ44162"/>
    <property type="gene ID" value="EUTSA_v10006219mg"/>
</dbReference>
<dbReference type="KEGG" id="eus:EUTSA_v10006219mg"/>
<dbReference type="Pfam" id="PF24758">
    <property type="entry name" value="LRR_At5g56370"/>
    <property type="match status" value="1"/>
</dbReference>
<accession>V4LNW5</accession>
<dbReference type="EMBL" id="KI517455">
    <property type="protein sequence ID" value="ESQ44162.1"/>
    <property type="molecule type" value="Genomic_DNA"/>
</dbReference>
<dbReference type="SUPFAM" id="SSF81383">
    <property type="entry name" value="F-box domain"/>
    <property type="match status" value="1"/>
</dbReference>
<evidence type="ECO:0000313" key="3">
    <source>
        <dbReference type="EMBL" id="ESQ44162.1"/>
    </source>
</evidence>
<dbReference type="AlphaFoldDB" id="V4LNW5"/>
<evidence type="ECO:0000313" key="4">
    <source>
        <dbReference type="Proteomes" id="UP000030689"/>
    </source>
</evidence>
<dbReference type="InterPro" id="IPR055411">
    <property type="entry name" value="LRR_FXL15/At3g58940/PEG3-like"/>
</dbReference>
<dbReference type="SUPFAM" id="SSF52047">
    <property type="entry name" value="RNI-like"/>
    <property type="match status" value="1"/>
</dbReference>
<dbReference type="PANTHER" id="PTHR31293:SF12">
    <property type="entry name" value="RNI-LIKE SUPERFAMILY PROTEIN"/>
    <property type="match status" value="1"/>
</dbReference>
<evidence type="ECO:0000259" key="1">
    <source>
        <dbReference type="Pfam" id="PF00646"/>
    </source>
</evidence>
<dbReference type="InterPro" id="IPR055294">
    <property type="entry name" value="FBL60-like"/>
</dbReference>
<gene>
    <name evidence="3" type="ORF">EUTSA_v10006219mg</name>
</gene>
<dbReference type="Pfam" id="PF00646">
    <property type="entry name" value="F-box"/>
    <property type="match status" value="1"/>
</dbReference>
<dbReference type="OMA" id="FEEDAMG"/>
<dbReference type="InterPro" id="IPR036047">
    <property type="entry name" value="F-box-like_dom_sf"/>
</dbReference>